<dbReference type="InterPro" id="IPR012337">
    <property type="entry name" value="RNaseH-like_sf"/>
</dbReference>
<dbReference type="CDD" id="cd08642">
    <property type="entry name" value="DNA_pol_A_pol_I_A"/>
    <property type="match status" value="1"/>
</dbReference>
<dbReference type="EMBL" id="SLUO01000002">
    <property type="protein sequence ID" value="TCL60552.1"/>
    <property type="molecule type" value="Genomic_DNA"/>
</dbReference>
<comment type="catalytic activity">
    <reaction evidence="3">
        <text>DNA(n) + a 2'-deoxyribonucleoside 5'-triphosphate = DNA(n+1) + diphosphate</text>
        <dbReference type="Rhea" id="RHEA:22508"/>
        <dbReference type="Rhea" id="RHEA-COMP:17339"/>
        <dbReference type="Rhea" id="RHEA-COMP:17340"/>
        <dbReference type="ChEBI" id="CHEBI:33019"/>
        <dbReference type="ChEBI" id="CHEBI:61560"/>
        <dbReference type="ChEBI" id="CHEBI:173112"/>
        <dbReference type="EC" id="2.7.7.7"/>
    </reaction>
</comment>
<sequence>MNNMRGRFYSRPLIKRKGYIMAKQLAIDIETYSDEDLISGGVYRYTDSDNFEILLFAYSIDDAEAQIVDLACGEVIPLVIVKMLTDDSVIKTAFNANFERTCLSKYMSMKLQPESWRCTAVQSAMLALPLSLEAVGTVLGLDKQKMSEGKELIKYFCCPCKATKVNGGRTRNLPENAPDKWELFKSYCIRDVDVERQIRAKLQKYPISDREQQMYCMDQRINDRGIMVDRNLVEHAITCDLLYKETATKRAYELSELDNPNSVSQLKGWLQSRGLSVDSLAKDAVRDLIKETDGEVAELLTLRLRMSKTSVKKYEAIDRAVCHENRVHGLLQFYGANRTGRWAGRLVQIHNLPQNHIEDLELARSLVETGRYGDVELFYESTPEVLSELIRTAFIAKPGCRFIISDFSAIEARVLSWMAGESWRMEVFTTHGKIYEASASAMFHVPIEEITKTSPLRAKGKIAELALGYGGSVGALTAMGALEMGLSEEELQPLVNVWRSANPNIVKFWWQVDEAAVTAVKEKTIKRVGMLTFEYQGGILFVTLPSGRKLSYIKPRIGINKFGREGLTYEGIGESKKWMRIETYGPKLVENVIQATSRDILAEAMLRLETAGFDIVCHVHDEVVLEVPEGTASVEEINEIMAVNLAWTKGLPLKADGFESLFYKKE</sequence>
<dbReference type="SUPFAM" id="SSF53098">
    <property type="entry name" value="Ribonuclease H-like"/>
    <property type="match status" value="1"/>
</dbReference>
<dbReference type="GO" id="GO:0006302">
    <property type="term" value="P:double-strand break repair"/>
    <property type="evidence" value="ECO:0007669"/>
    <property type="project" value="TreeGrafter"/>
</dbReference>
<dbReference type="GO" id="GO:0003887">
    <property type="term" value="F:DNA-directed DNA polymerase activity"/>
    <property type="evidence" value="ECO:0007669"/>
    <property type="project" value="UniProtKB-EC"/>
</dbReference>
<organism evidence="5 6">
    <name type="scientific">Kineothrix alysoides</name>
    <dbReference type="NCBI Taxonomy" id="1469948"/>
    <lineage>
        <taxon>Bacteria</taxon>
        <taxon>Bacillati</taxon>
        <taxon>Bacillota</taxon>
        <taxon>Clostridia</taxon>
        <taxon>Lachnospirales</taxon>
        <taxon>Lachnospiraceae</taxon>
        <taxon>Kineothrix</taxon>
    </lineage>
</organism>
<dbReference type="GO" id="GO:0006261">
    <property type="term" value="P:DNA-templated DNA replication"/>
    <property type="evidence" value="ECO:0007669"/>
    <property type="project" value="InterPro"/>
</dbReference>
<dbReference type="Gene3D" id="3.30.70.370">
    <property type="match status" value="2"/>
</dbReference>
<dbReference type="Pfam" id="PF00476">
    <property type="entry name" value="DNA_pol_A"/>
    <property type="match status" value="1"/>
</dbReference>
<gene>
    <name evidence="5" type="ORF">EDD76_102250</name>
</gene>
<keyword evidence="6" id="KW-1185">Reference proteome</keyword>
<dbReference type="InterPro" id="IPR002298">
    <property type="entry name" value="DNA_polymerase_A"/>
</dbReference>
<evidence type="ECO:0000313" key="5">
    <source>
        <dbReference type="EMBL" id="TCL60552.1"/>
    </source>
</evidence>
<proteinExistence type="predicted"/>
<dbReference type="InterPro" id="IPR043502">
    <property type="entry name" value="DNA/RNA_pol_sf"/>
</dbReference>
<evidence type="ECO:0000256" key="3">
    <source>
        <dbReference type="ARBA" id="ARBA00049244"/>
    </source>
</evidence>
<dbReference type="PANTHER" id="PTHR10133:SF27">
    <property type="entry name" value="DNA POLYMERASE NU"/>
    <property type="match status" value="1"/>
</dbReference>
<reference evidence="5 6" key="1">
    <citation type="submission" date="2019-03" db="EMBL/GenBank/DDBJ databases">
        <title>Genomic Encyclopedia of Type Strains, Phase IV (KMG-IV): sequencing the most valuable type-strain genomes for metagenomic binning, comparative biology and taxonomic classification.</title>
        <authorList>
            <person name="Goeker M."/>
        </authorList>
    </citation>
    <scope>NUCLEOTIDE SEQUENCE [LARGE SCALE GENOMIC DNA]</scope>
    <source>
        <strain evidence="5 6">DSM 100556</strain>
    </source>
</reference>
<dbReference type="SUPFAM" id="SSF56672">
    <property type="entry name" value="DNA/RNA polymerases"/>
    <property type="match status" value="1"/>
</dbReference>
<dbReference type="SMART" id="SM00482">
    <property type="entry name" value="POLAc"/>
    <property type="match status" value="1"/>
</dbReference>
<evidence type="ECO:0000259" key="4">
    <source>
        <dbReference type="SMART" id="SM00482"/>
    </source>
</evidence>
<dbReference type="STRING" id="1469948.GCA_000732725_00285"/>
<accession>A0A4R1R5I5</accession>
<dbReference type="EC" id="2.7.7.7" evidence="1"/>
<evidence type="ECO:0000256" key="1">
    <source>
        <dbReference type="ARBA" id="ARBA00012417"/>
    </source>
</evidence>
<protein>
    <recommendedName>
        <fullName evidence="1">DNA-directed DNA polymerase</fullName>
        <ecNumber evidence="1">2.7.7.7</ecNumber>
    </recommendedName>
</protein>
<evidence type="ECO:0000256" key="2">
    <source>
        <dbReference type="ARBA" id="ARBA00022705"/>
    </source>
</evidence>
<keyword evidence="2" id="KW-0235">DNA replication</keyword>
<dbReference type="GO" id="GO:0003677">
    <property type="term" value="F:DNA binding"/>
    <property type="evidence" value="ECO:0007669"/>
    <property type="project" value="InterPro"/>
</dbReference>
<dbReference type="Gene3D" id="1.10.150.20">
    <property type="entry name" value="5' to 3' exonuclease, C-terminal subdomain"/>
    <property type="match status" value="2"/>
</dbReference>
<comment type="caution">
    <text evidence="5">The sequence shown here is derived from an EMBL/GenBank/DDBJ whole genome shotgun (WGS) entry which is preliminary data.</text>
</comment>
<dbReference type="InterPro" id="IPR001098">
    <property type="entry name" value="DNA-dir_DNA_pol_A_palm_dom"/>
</dbReference>
<dbReference type="AlphaFoldDB" id="A0A4R1R5I5"/>
<dbReference type="PANTHER" id="PTHR10133">
    <property type="entry name" value="DNA POLYMERASE I"/>
    <property type="match status" value="1"/>
</dbReference>
<evidence type="ECO:0000313" key="6">
    <source>
        <dbReference type="Proteomes" id="UP000295718"/>
    </source>
</evidence>
<feature type="domain" description="DNA-directed DNA polymerase family A palm" evidence="4">
    <location>
        <begin position="387"/>
        <end position="631"/>
    </location>
</feature>
<dbReference type="Proteomes" id="UP000295718">
    <property type="component" value="Unassembled WGS sequence"/>
</dbReference>
<name>A0A4R1R5I5_9FIRM</name>